<keyword evidence="1" id="KW-1133">Transmembrane helix</keyword>
<feature type="transmembrane region" description="Helical" evidence="1">
    <location>
        <begin position="544"/>
        <end position="565"/>
    </location>
</feature>
<feature type="transmembrane region" description="Helical" evidence="1">
    <location>
        <begin position="334"/>
        <end position="359"/>
    </location>
</feature>
<comment type="caution">
    <text evidence="2">The sequence shown here is derived from an EMBL/GenBank/DDBJ whole genome shotgun (WGS) entry which is preliminary data.</text>
</comment>
<gene>
    <name evidence="2" type="ORF">EAI82_08745</name>
</gene>
<feature type="transmembrane region" description="Helical" evidence="1">
    <location>
        <begin position="502"/>
        <end position="524"/>
    </location>
</feature>
<keyword evidence="1" id="KW-0472">Membrane</keyword>
<dbReference type="Proteomes" id="UP000293506">
    <property type="component" value="Unassembled WGS sequence"/>
</dbReference>
<sequence length="632" mass="71728">MIGAIKKHKRIVAAVVILILTAVIELVCNLPAIRGGYDNLDLTKYITVEKEGNKEKYVISYSSSQKFYIKELKLSGSFPKEYSYTIKTKEYNSFDKESEEYYSDTVNSWFSDFYTNLNKKVTSIEITLNKVEDAELTAVSCSNRFEVNNYRVLFFLVAFSLLYCLLFEKKIYKKLEWLFVVYALIFGLLLIFYAQPVKNSWDEQIHFGNAYSLAFGRNVEWTEAAELTKNGETVTCNTKAEFAELRAYLNEKNDTVVYTEQKESLIPAYSSLAYIPQAIFINIASILKTSFSVLYALGKIGNLLIYILVMFWAIKLAKRKKLFLIFVALMPTPLFLAASYTYDTIVFSFITLACVLWANELYNESINIRKIIGMVLLFAIGCFSKAVYIPMILIMLILPIASTQKKKDKIIVWTMILCITCLVMLTFVLPTLTSTMAGDLSFGGDSRGGATSVVGQLVSMVKHPMASIKLMVKSIFELDNFRNLGYPEADNYFFGNLMFLNFANLGILTDKWSCVIIVLAGMLLLTPDQQNIRYERKLSIMDKIIIAIAVIGTIGFIWLALYLSFTPVGETHISGVQARYYLPLLYLGALIFNGKRISLKCDYCKLSRATFVISCCLGAIMIYQCKLIGRFF</sequence>
<feature type="transmembrane region" description="Helical" evidence="1">
    <location>
        <begin position="175"/>
        <end position="194"/>
    </location>
</feature>
<accession>A0A4Q5GEV4</accession>
<protein>
    <submittedName>
        <fullName evidence="2">DUF2142 domain-containing protein</fullName>
    </submittedName>
</protein>
<dbReference type="InterPro" id="IPR018674">
    <property type="entry name" value="DUF2142_membrane"/>
</dbReference>
<dbReference type="EMBL" id="RCXQ01000007">
    <property type="protein sequence ID" value="RYT66637.1"/>
    <property type="molecule type" value="Genomic_DNA"/>
</dbReference>
<keyword evidence="1" id="KW-0812">Transmembrane</keyword>
<organism evidence="2 3">
    <name type="scientific">Blautia obeum</name>
    <dbReference type="NCBI Taxonomy" id="40520"/>
    <lineage>
        <taxon>Bacteria</taxon>
        <taxon>Bacillati</taxon>
        <taxon>Bacillota</taxon>
        <taxon>Clostridia</taxon>
        <taxon>Lachnospirales</taxon>
        <taxon>Lachnospiraceae</taxon>
        <taxon>Blautia</taxon>
    </lineage>
</organism>
<feature type="transmembrane region" description="Helical" evidence="1">
    <location>
        <begin position="293"/>
        <end position="314"/>
    </location>
</feature>
<feature type="transmembrane region" description="Helical" evidence="1">
    <location>
        <begin position="577"/>
        <end position="594"/>
    </location>
</feature>
<feature type="transmembrane region" description="Helical" evidence="1">
    <location>
        <begin position="150"/>
        <end position="168"/>
    </location>
</feature>
<evidence type="ECO:0000256" key="1">
    <source>
        <dbReference type="SAM" id="Phobius"/>
    </source>
</evidence>
<dbReference type="AlphaFoldDB" id="A0A4Q5GEV4"/>
<evidence type="ECO:0000313" key="3">
    <source>
        <dbReference type="Proteomes" id="UP000293506"/>
    </source>
</evidence>
<name>A0A4Q5GEV4_9FIRM</name>
<feature type="transmembrane region" description="Helical" evidence="1">
    <location>
        <begin position="371"/>
        <end position="398"/>
    </location>
</feature>
<dbReference type="Pfam" id="PF09913">
    <property type="entry name" value="DUF2142"/>
    <property type="match status" value="1"/>
</dbReference>
<reference evidence="2 3" key="1">
    <citation type="journal article" date="2019" name="Science, e1252229">
        <title>Invertible promoters mediate bacterial phase variation, antibiotic resistance, and host adaptation in the gut.</title>
        <authorList>
            <person name="Jiang X."/>
            <person name="Hall A.B."/>
            <person name="Arthur T.D."/>
            <person name="Plichta D.R."/>
            <person name="Covington C.T."/>
            <person name="Poyet M."/>
            <person name="Crothers J."/>
            <person name="Moses P.L."/>
            <person name="Tolonen A.C."/>
            <person name="Vlamakis H."/>
            <person name="Alm E.J."/>
            <person name="Xavier R.J."/>
        </authorList>
    </citation>
    <scope>NUCLEOTIDE SEQUENCE [LARGE SCALE GENOMIC DNA]</scope>
    <source>
        <strain evidence="3">af_0058</strain>
    </source>
</reference>
<proteinExistence type="predicted"/>
<feature type="transmembrane region" description="Helical" evidence="1">
    <location>
        <begin position="410"/>
        <end position="432"/>
    </location>
</feature>
<feature type="transmembrane region" description="Helical" evidence="1">
    <location>
        <begin position="12"/>
        <end position="33"/>
    </location>
</feature>
<dbReference type="RefSeq" id="WP_129795839.1">
    <property type="nucleotide sequence ID" value="NZ_RCXQ01000007.1"/>
</dbReference>
<feature type="transmembrane region" description="Helical" evidence="1">
    <location>
        <begin position="606"/>
        <end position="623"/>
    </location>
</feature>
<evidence type="ECO:0000313" key="2">
    <source>
        <dbReference type="EMBL" id="RYT66637.1"/>
    </source>
</evidence>